<dbReference type="EMBL" id="DVOS01000001">
    <property type="protein sequence ID" value="HIV22320.1"/>
    <property type="molecule type" value="Genomic_DNA"/>
</dbReference>
<evidence type="ECO:0000256" key="2">
    <source>
        <dbReference type="ARBA" id="ARBA00001965"/>
    </source>
</evidence>
<reference evidence="10" key="2">
    <citation type="journal article" date="2021" name="PeerJ">
        <title>Extensive microbial diversity within the chicken gut microbiome revealed by metagenomics and culture.</title>
        <authorList>
            <person name="Gilroy R."/>
            <person name="Ravi A."/>
            <person name="Getino M."/>
            <person name="Pursley I."/>
            <person name="Horton D.L."/>
            <person name="Alikhan N.F."/>
            <person name="Baker D."/>
            <person name="Gharbi K."/>
            <person name="Hall N."/>
            <person name="Watson M."/>
            <person name="Adriaenssens E.M."/>
            <person name="Foster-Nyarko E."/>
            <person name="Jarju S."/>
            <person name="Secka A."/>
            <person name="Antonio M."/>
            <person name="Oren A."/>
            <person name="Chaudhuri R.R."/>
            <person name="La Ragione R."/>
            <person name="Hildebrand F."/>
            <person name="Pallen M.J."/>
        </authorList>
    </citation>
    <scope>NUCLEOTIDE SEQUENCE</scope>
    <source>
        <strain evidence="10">ChiBcec6-7307</strain>
    </source>
</reference>
<dbReference type="SMART" id="SM00903">
    <property type="entry name" value="Flavin_Reduct"/>
    <property type="match status" value="1"/>
</dbReference>
<dbReference type="SUPFAM" id="SSF56281">
    <property type="entry name" value="Metallo-hydrolase/oxidoreductase"/>
    <property type="match status" value="1"/>
</dbReference>
<comment type="function">
    <text evidence="7">Mediates electron transfer from NADH to oxygen, reducing it to water. This modular protein has 3 redox cofactors, in other organisms the same activity requires 2 or 3 proteins.</text>
</comment>
<gene>
    <name evidence="10" type="ORF">IAC80_00130</name>
</gene>
<comment type="caution">
    <text evidence="10">The sequence shown here is derived from an EMBL/GenBank/DDBJ whole genome shotgun (WGS) entry which is preliminary data.</text>
</comment>
<dbReference type="PROSITE" id="PS50903">
    <property type="entry name" value="RUBREDOXIN_LIKE"/>
    <property type="match status" value="1"/>
</dbReference>
<dbReference type="Gene3D" id="3.40.50.360">
    <property type="match status" value="1"/>
</dbReference>
<dbReference type="InterPro" id="IPR008254">
    <property type="entry name" value="Flavodoxin/NO_synth"/>
</dbReference>
<evidence type="ECO:0000256" key="3">
    <source>
        <dbReference type="ARBA" id="ARBA00006098"/>
    </source>
</evidence>
<feature type="domain" description="Rubredoxin-like" evidence="9">
    <location>
        <begin position="577"/>
        <end position="613"/>
    </location>
</feature>
<feature type="domain" description="Flavodoxin-like" evidence="8">
    <location>
        <begin position="256"/>
        <end position="395"/>
    </location>
</feature>
<dbReference type="GO" id="GO:0010181">
    <property type="term" value="F:FMN binding"/>
    <property type="evidence" value="ECO:0007669"/>
    <property type="project" value="InterPro"/>
</dbReference>
<dbReference type="Pfam" id="PF00258">
    <property type="entry name" value="Flavodoxin_1"/>
    <property type="match status" value="1"/>
</dbReference>
<dbReference type="GO" id="GO:0016651">
    <property type="term" value="F:oxidoreductase activity, acting on NAD(P)H"/>
    <property type="evidence" value="ECO:0007669"/>
    <property type="project" value="UniProtKB-ARBA"/>
</dbReference>
<dbReference type="Gene3D" id="3.60.15.10">
    <property type="entry name" value="Ribonuclease Z/Hydroxyacylglutathione hydrolase-like"/>
    <property type="match status" value="1"/>
</dbReference>
<dbReference type="PANTHER" id="PTHR32145:SF20">
    <property type="entry name" value="FLAVOPROTEIN"/>
    <property type="match status" value="1"/>
</dbReference>
<comment type="similarity">
    <text evidence="3">In the C-terminal section; belongs to the flavodoxin reductase family.</text>
</comment>
<dbReference type="InterPro" id="IPR048574">
    <property type="entry name" value="RUBY_RBDX"/>
</dbReference>
<dbReference type="Gene3D" id="2.30.110.10">
    <property type="entry name" value="Electron Transport, Fmn-binding Protein, Chain A"/>
    <property type="match status" value="1"/>
</dbReference>
<dbReference type="CDD" id="cd07709">
    <property type="entry name" value="flavodiiron_proteins_MBL-fold"/>
    <property type="match status" value="1"/>
</dbReference>
<dbReference type="InterPro" id="IPR002563">
    <property type="entry name" value="Flavin_Rdtase-like_dom"/>
</dbReference>
<dbReference type="InterPro" id="IPR001279">
    <property type="entry name" value="Metallo-B-lactamas"/>
</dbReference>
<comment type="cofactor">
    <cofactor evidence="2">
        <name>Fe(3+)</name>
        <dbReference type="ChEBI" id="CHEBI:29034"/>
    </cofactor>
</comment>
<dbReference type="InterPro" id="IPR051285">
    <property type="entry name" value="NADH_oxidoreductase_modular"/>
</dbReference>
<protein>
    <submittedName>
        <fullName evidence="10">Flavin reductase</fullName>
    </submittedName>
</protein>
<dbReference type="GO" id="GO:0005506">
    <property type="term" value="F:iron ion binding"/>
    <property type="evidence" value="ECO:0007669"/>
    <property type="project" value="InterPro"/>
</dbReference>
<dbReference type="Pfam" id="PF21349">
    <property type="entry name" value="RUBY_RBDX"/>
    <property type="match status" value="1"/>
</dbReference>
<comment type="similarity">
    <text evidence="4">In the N-terminal section; belongs to the zinc metallo-hydrolase group 3 family.</text>
</comment>
<dbReference type="InterPro" id="IPR029039">
    <property type="entry name" value="Flavoprotein-like_sf"/>
</dbReference>
<organism evidence="10 11">
    <name type="scientific">Candidatus Merdiplasma excrementigallinarum</name>
    <dbReference type="NCBI Taxonomy" id="2840864"/>
    <lineage>
        <taxon>Bacteria</taxon>
        <taxon>Bacillati</taxon>
        <taxon>Bacillota</taxon>
        <taxon>Clostridia</taxon>
        <taxon>Lachnospirales</taxon>
        <taxon>Lachnospiraceae</taxon>
        <taxon>Lachnospiraceae incertae sedis</taxon>
        <taxon>Candidatus Merdiplasma</taxon>
    </lineage>
</organism>
<reference evidence="10" key="1">
    <citation type="submission" date="2020-10" db="EMBL/GenBank/DDBJ databases">
        <authorList>
            <person name="Gilroy R."/>
        </authorList>
    </citation>
    <scope>NUCLEOTIDE SEQUENCE</scope>
    <source>
        <strain evidence="10">ChiBcec6-7307</strain>
    </source>
</reference>
<evidence type="ECO:0000313" key="10">
    <source>
        <dbReference type="EMBL" id="HIV22320.1"/>
    </source>
</evidence>
<sequence length="614" mass="68503">MYCYRKVKEDLYWVGANDRRLAMFEGVYSVPDGVSYNSYLLLDEKTVLFDTVDKAVSETFFENVEAVLGERKLDYIVVHHMEPDHSATLDGIVRRYPDIKIICNAKIAAMMKQFFDFDVDSRAILMNEGDTFSTGKHNLVFVMAPMVHWPEVMVSYDTTDKILFSADAFGTFGALNGALFADEVDFWRDYLDEARRYYTNIVGKYGTQVQAILKKASALDIAMICPLHGFVWRKGHGDFISKYLHWSSYTPEENGVVIAYASVYGHTENAAELLAIRLREAGVKTVMFDVSVTPASDIIAACFKYSHLVFAATTYNAGIFVTMEALLHDLAAHNIQNRTVALVENGSWAPTSGGLMREILSGCKNITFIDTSLTVKSAVKKDQLAVIDQMVKEIVATMPFTTQVSHVAPGEVDKNAMFKLSYGLFVLTAKDGDKDNGCIINTTTQITENPNRIAIAVNKANATHDMIKKTGLFNVSVLSTDVPFSVFQHFGFQSGRDVDKFADYQGAERSANGLYYITGVSNAVISGKVVEMKDYGTHTLFVAEVTEARILSDTPSVTYQYYFDHIKPKPQPTDEKKVGYVCKICGYVYEGEVLPPDFICPLCKHGAEDFEKIQ</sequence>
<dbReference type="SMART" id="SM00849">
    <property type="entry name" value="Lactamase_B"/>
    <property type="match status" value="1"/>
</dbReference>
<keyword evidence="5" id="KW-0813">Transport</keyword>
<dbReference type="SUPFAM" id="SSF57802">
    <property type="entry name" value="Rubredoxin-like"/>
    <property type="match status" value="1"/>
</dbReference>
<dbReference type="Pfam" id="PF01613">
    <property type="entry name" value="Flavin_Reduct"/>
    <property type="match status" value="1"/>
</dbReference>
<dbReference type="Gene3D" id="2.20.28.10">
    <property type="match status" value="1"/>
</dbReference>
<dbReference type="Proteomes" id="UP000886889">
    <property type="component" value="Unassembled WGS sequence"/>
</dbReference>
<evidence type="ECO:0000259" key="8">
    <source>
        <dbReference type="PROSITE" id="PS50902"/>
    </source>
</evidence>
<evidence type="ECO:0000256" key="7">
    <source>
        <dbReference type="ARBA" id="ARBA00025633"/>
    </source>
</evidence>
<accession>A0A9D1NWW4</accession>
<dbReference type="SUPFAM" id="SSF52218">
    <property type="entry name" value="Flavoproteins"/>
    <property type="match status" value="1"/>
</dbReference>
<dbReference type="PROSITE" id="PS50902">
    <property type="entry name" value="FLAVODOXIN_LIKE"/>
    <property type="match status" value="1"/>
</dbReference>
<evidence type="ECO:0000259" key="9">
    <source>
        <dbReference type="PROSITE" id="PS50903"/>
    </source>
</evidence>
<dbReference type="SUPFAM" id="SSF50475">
    <property type="entry name" value="FMN-binding split barrel"/>
    <property type="match status" value="1"/>
</dbReference>
<dbReference type="PANTHER" id="PTHR32145">
    <property type="entry name" value="DIFLAVIN FLAVOPROTEIN A 2-RELATED"/>
    <property type="match status" value="1"/>
</dbReference>
<dbReference type="InterPro" id="IPR024934">
    <property type="entry name" value="Rubredoxin-like_dom"/>
</dbReference>
<evidence type="ECO:0000256" key="6">
    <source>
        <dbReference type="ARBA" id="ARBA00022982"/>
    </source>
</evidence>
<evidence type="ECO:0000313" key="11">
    <source>
        <dbReference type="Proteomes" id="UP000886889"/>
    </source>
</evidence>
<dbReference type="InterPro" id="IPR036866">
    <property type="entry name" value="RibonucZ/Hydroxyglut_hydro"/>
</dbReference>
<keyword evidence="6" id="KW-0249">Electron transport</keyword>
<dbReference type="GO" id="GO:0016646">
    <property type="term" value="F:oxidoreductase activity, acting on the CH-NH group of donors, NAD or NADP as acceptor"/>
    <property type="evidence" value="ECO:0007669"/>
    <property type="project" value="UniProtKB-ARBA"/>
</dbReference>
<evidence type="ECO:0000256" key="5">
    <source>
        <dbReference type="ARBA" id="ARBA00022448"/>
    </source>
</evidence>
<dbReference type="InterPro" id="IPR045761">
    <property type="entry name" value="ODP_dom"/>
</dbReference>
<evidence type="ECO:0000256" key="1">
    <source>
        <dbReference type="ARBA" id="ARBA00001962"/>
    </source>
</evidence>
<name>A0A9D1NWW4_9FIRM</name>
<evidence type="ECO:0000256" key="4">
    <source>
        <dbReference type="ARBA" id="ARBA00007121"/>
    </source>
</evidence>
<proteinExistence type="inferred from homology"/>
<dbReference type="Pfam" id="PF19583">
    <property type="entry name" value="ODP"/>
    <property type="match status" value="1"/>
</dbReference>
<dbReference type="InterPro" id="IPR012349">
    <property type="entry name" value="Split_barrel_FMN-bd"/>
</dbReference>
<comment type="cofactor">
    <cofactor evidence="1">
        <name>Fe cation</name>
        <dbReference type="ChEBI" id="CHEBI:24875"/>
    </cofactor>
</comment>
<dbReference type="AlphaFoldDB" id="A0A9D1NWW4"/>
<dbReference type="CDD" id="cd00350">
    <property type="entry name" value="rubredoxin_like"/>
    <property type="match status" value="1"/>
</dbReference>